<evidence type="ECO:0000256" key="2">
    <source>
        <dbReference type="ARBA" id="ARBA00009935"/>
    </source>
</evidence>
<keyword evidence="5 10" id="KW-0456">Lyase</keyword>
<dbReference type="PROSITE" id="PS00907">
    <property type="entry name" value="UROD_2"/>
    <property type="match status" value="1"/>
</dbReference>
<dbReference type="AlphaFoldDB" id="A0A448PME7"/>
<evidence type="ECO:0000256" key="6">
    <source>
        <dbReference type="ARBA" id="ARBA00023244"/>
    </source>
</evidence>
<feature type="compositionally biased region" description="Basic and acidic residues" evidence="7">
    <location>
        <begin position="518"/>
        <end position="528"/>
    </location>
</feature>
<dbReference type="UniPathway" id="UPA00251">
    <property type="reaction ID" value="UER00321"/>
</dbReference>
<feature type="compositionally biased region" description="Low complexity" evidence="7">
    <location>
        <begin position="498"/>
        <end position="517"/>
    </location>
</feature>
<dbReference type="InterPro" id="IPR000257">
    <property type="entry name" value="Uroporphyrinogen_deCOase"/>
</dbReference>
<dbReference type="SUPFAM" id="SSF51726">
    <property type="entry name" value="UROD/MetE-like"/>
    <property type="match status" value="1"/>
</dbReference>
<comment type="similarity">
    <text evidence="2">Belongs to the uroporphyrinogen decarboxylase family.</text>
</comment>
<keyword evidence="4" id="KW-0210">Decarboxylase</keyword>
<feature type="domain" description="Uroporphyrinogen decarboxylase (URO-D)" evidence="8">
    <location>
        <begin position="57"/>
        <end position="66"/>
    </location>
</feature>
<dbReference type="PROSITE" id="PS00906">
    <property type="entry name" value="UROD_1"/>
    <property type="match status" value="1"/>
</dbReference>
<evidence type="ECO:0000256" key="4">
    <source>
        <dbReference type="ARBA" id="ARBA00022793"/>
    </source>
</evidence>
<evidence type="ECO:0000256" key="1">
    <source>
        <dbReference type="ARBA" id="ARBA00004804"/>
    </source>
</evidence>
<evidence type="ECO:0000256" key="3">
    <source>
        <dbReference type="ARBA" id="ARBA00012288"/>
    </source>
</evidence>
<gene>
    <name evidence="10" type="primary">hemE</name>
    <name evidence="10" type="ORF">NCTC10951_02025</name>
</gene>
<sequence>MSRIQFPYRKEGTRRQYSVGGGRDLVSGSSRNSIDTDRTVEPAILEALGGRRPARTPVWFMRQAGRSLPEYRALRERAGVAMLDACLIPELAAEVTLQPVRRHGVDAAVFFSDIMVPLRLAGVGVRIEEGVGPVLDAPVRSAAEVRELVARRFGDGTGDPEDNGVAAIEEAVRRVVVELGSPQAPGARESLSERARAGLEHSAGAAGWTPVLAFGGAPFTLAAYLVEGRPSRDHLAARTLMRSDPQAWEELMTWCAQLTGEFIATQVRAGAAAAQLFDSWAGSLSPRAYRERVAPYSALALDTARAAVSPTTGRAAPLIHFGTGTARLLGPMRQAGADAVGIDERIELGEAIEALAQADPRAGACPVQGNLDPALLAAPWPLVAQEVDAVLAAGRAAPGHVVNLGHGVPPATDADVLTRIVARVHGSQEWESVALAGWDAVADSAAGTVAGTAAGAAAGTTAGAPAGTAGTGAGTDTPSEASEAVVQRGSGRQDRQVPGRQAPRGPGGRPLARTTRTPGRDGHGRGAE</sequence>
<evidence type="ECO:0000256" key="5">
    <source>
        <dbReference type="ARBA" id="ARBA00023239"/>
    </source>
</evidence>
<feature type="compositionally biased region" description="Low complexity" evidence="7">
    <location>
        <begin position="458"/>
        <end position="479"/>
    </location>
</feature>
<dbReference type="GO" id="GO:0006782">
    <property type="term" value="P:protoporphyrinogen IX biosynthetic process"/>
    <property type="evidence" value="ECO:0007669"/>
    <property type="project" value="UniProtKB-UniPathway"/>
</dbReference>
<dbReference type="EMBL" id="LR134477">
    <property type="protein sequence ID" value="VEI17114.1"/>
    <property type="molecule type" value="Genomic_DNA"/>
</dbReference>
<dbReference type="KEGG" id="avc:NCTC10951_02025"/>
<dbReference type="GO" id="GO:0005829">
    <property type="term" value="C:cytosol"/>
    <property type="evidence" value="ECO:0007669"/>
    <property type="project" value="TreeGrafter"/>
</dbReference>
<organism evidence="10 11">
    <name type="scientific">Actinomyces viscosus</name>
    <dbReference type="NCBI Taxonomy" id="1656"/>
    <lineage>
        <taxon>Bacteria</taxon>
        <taxon>Bacillati</taxon>
        <taxon>Actinomycetota</taxon>
        <taxon>Actinomycetes</taxon>
        <taxon>Actinomycetales</taxon>
        <taxon>Actinomycetaceae</taxon>
        <taxon>Actinomyces</taxon>
    </lineage>
</organism>
<dbReference type="InterPro" id="IPR038071">
    <property type="entry name" value="UROD/MetE-like_sf"/>
</dbReference>
<dbReference type="PANTHER" id="PTHR21091">
    <property type="entry name" value="METHYLTETRAHYDROFOLATE:HOMOCYSTEINE METHYLTRANSFERASE RELATED"/>
    <property type="match status" value="1"/>
</dbReference>
<dbReference type="Pfam" id="PF01208">
    <property type="entry name" value="URO-D"/>
    <property type="match status" value="2"/>
</dbReference>
<feature type="domain" description="Uroporphyrinogen decarboxylase (URO-D)" evidence="9">
    <location>
        <begin position="212"/>
        <end position="228"/>
    </location>
</feature>
<accession>A0A448PME7</accession>
<protein>
    <recommendedName>
        <fullName evidence="3">uroporphyrinogen decarboxylase</fullName>
        <ecNumber evidence="3">4.1.1.37</ecNumber>
    </recommendedName>
</protein>
<dbReference type="Gene3D" id="3.20.20.210">
    <property type="match status" value="1"/>
</dbReference>
<reference evidence="10 11" key="1">
    <citation type="submission" date="2018-12" db="EMBL/GenBank/DDBJ databases">
        <authorList>
            <consortium name="Pathogen Informatics"/>
        </authorList>
    </citation>
    <scope>NUCLEOTIDE SEQUENCE [LARGE SCALE GENOMIC DNA]</scope>
    <source>
        <strain evidence="10 11">NCTC10951</strain>
    </source>
</reference>
<dbReference type="GO" id="GO:0004853">
    <property type="term" value="F:uroporphyrinogen decarboxylase activity"/>
    <property type="evidence" value="ECO:0007669"/>
    <property type="project" value="UniProtKB-EC"/>
</dbReference>
<dbReference type="CDD" id="cd00717">
    <property type="entry name" value="URO-D"/>
    <property type="match status" value="1"/>
</dbReference>
<evidence type="ECO:0000313" key="10">
    <source>
        <dbReference type="EMBL" id="VEI17114.1"/>
    </source>
</evidence>
<dbReference type="Proteomes" id="UP000268658">
    <property type="component" value="Chromosome"/>
</dbReference>
<dbReference type="PANTHER" id="PTHR21091:SF169">
    <property type="entry name" value="UROPORPHYRINOGEN DECARBOXYLASE"/>
    <property type="match status" value="1"/>
</dbReference>
<evidence type="ECO:0000259" key="9">
    <source>
        <dbReference type="PROSITE" id="PS00907"/>
    </source>
</evidence>
<dbReference type="EC" id="4.1.1.37" evidence="3"/>
<evidence type="ECO:0000313" key="11">
    <source>
        <dbReference type="Proteomes" id="UP000268658"/>
    </source>
</evidence>
<proteinExistence type="inferred from homology"/>
<comment type="pathway">
    <text evidence="1">Porphyrin-containing compound metabolism; protoporphyrin-IX biosynthesis; coproporphyrinogen-III from 5-aminolevulinate: step 4/4.</text>
</comment>
<feature type="region of interest" description="Disordered" evidence="7">
    <location>
        <begin position="458"/>
        <end position="528"/>
    </location>
</feature>
<evidence type="ECO:0000259" key="8">
    <source>
        <dbReference type="PROSITE" id="PS00906"/>
    </source>
</evidence>
<evidence type="ECO:0000256" key="7">
    <source>
        <dbReference type="SAM" id="MobiDB-lite"/>
    </source>
</evidence>
<feature type="region of interest" description="Disordered" evidence="7">
    <location>
        <begin position="15"/>
        <end position="34"/>
    </location>
</feature>
<keyword evidence="6" id="KW-0627">Porphyrin biosynthesis</keyword>
<name>A0A448PME7_ACTVI</name>
<dbReference type="InterPro" id="IPR006361">
    <property type="entry name" value="Uroporphyrinogen_deCO2ase_HemE"/>
</dbReference>